<protein>
    <submittedName>
        <fullName evidence="2">Uncharacterized protein</fullName>
    </submittedName>
</protein>
<gene>
    <name evidence="2" type="ORF">CCACVL1_20251</name>
</gene>
<evidence type="ECO:0000313" key="2">
    <source>
        <dbReference type="EMBL" id="OMO67869.1"/>
    </source>
</evidence>
<name>A0A1R3HBZ6_COCAP</name>
<feature type="region of interest" description="Disordered" evidence="1">
    <location>
        <begin position="48"/>
        <end position="75"/>
    </location>
</feature>
<dbReference type="AlphaFoldDB" id="A0A1R3HBZ6"/>
<keyword evidence="3" id="KW-1185">Reference proteome</keyword>
<feature type="compositionally biased region" description="Polar residues" evidence="1">
    <location>
        <begin position="52"/>
        <end position="62"/>
    </location>
</feature>
<comment type="caution">
    <text evidence="2">The sequence shown here is derived from an EMBL/GenBank/DDBJ whole genome shotgun (WGS) entry which is preliminary data.</text>
</comment>
<dbReference type="EMBL" id="AWWV01012339">
    <property type="protein sequence ID" value="OMO67869.1"/>
    <property type="molecule type" value="Genomic_DNA"/>
</dbReference>
<sequence length="93" mass="10271">MSEKDRVCYFLESLNSSARTKSLRSRIQDVGTAMIAAEWRNNHESFSKCKSLPSNNDENSAFSGGKAHKDGQELKWGSGTSTQSLLFPISLIS</sequence>
<evidence type="ECO:0000256" key="1">
    <source>
        <dbReference type="SAM" id="MobiDB-lite"/>
    </source>
</evidence>
<evidence type="ECO:0000313" key="3">
    <source>
        <dbReference type="Proteomes" id="UP000188268"/>
    </source>
</evidence>
<organism evidence="2 3">
    <name type="scientific">Corchorus capsularis</name>
    <name type="common">Jute</name>
    <dbReference type="NCBI Taxonomy" id="210143"/>
    <lineage>
        <taxon>Eukaryota</taxon>
        <taxon>Viridiplantae</taxon>
        <taxon>Streptophyta</taxon>
        <taxon>Embryophyta</taxon>
        <taxon>Tracheophyta</taxon>
        <taxon>Spermatophyta</taxon>
        <taxon>Magnoliopsida</taxon>
        <taxon>eudicotyledons</taxon>
        <taxon>Gunneridae</taxon>
        <taxon>Pentapetalae</taxon>
        <taxon>rosids</taxon>
        <taxon>malvids</taxon>
        <taxon>Malvales</taxon>
        <taxon>Malvaceae</taxon>
        <taxon>Grewioideae</taxon>
        <taxon>Apeibeae</taxon>
        <taxon>Corchorus</taxon>
    </lineage>
</organism>
<dbReference type="Proteomes" id="UP000188268">
    <property type="component" value="Unassembled WGS sequence"/>
</dbReference>
<proteinExistence type="predicted"/>
<dbReference type="Gramene" id="OMO67869">
    <property type="protein sequence ID" value="OMO67869"/>
    <property type="gene ID" value="CCACVL1_20251"/>
</dbReference>
<reference evidence="2 3" key="1">
    <citation type="submission" date="2013-09" db="EMBL/GenBank/DDBJ databases">
        <title>Corchorus capsularis genome sequencing.</title>
        <authorList>
            <person name="Alam M."/>
            <person name="Haque M.S."/>
            <person name="Islam M.S."/>
            <person name="Emdad E.M."/>
            <person name="Islam M.M."/>
            <person name="Ahmed B."/>
            <person name="Halim A."/>
            <person name="Hossen Q.M.M."/>
            <person name="Hossain M.Z."/>
            <person name="Ahmed R."/>
            <person name="Khan M.M."/>
            <person name="Islam R."/>
            <person name="Rashid M.M."/>
            <person name="Khan S.A."/>
            <person name="Rahman M.S."/>
            <person name="Alam M."/>
        </authorList>
    </citation>
    <scope>NUCLEOTIDE SEQUENCE [LARGE SCALE GENOMIC DNA]</scope>
    <source>
        <strain evidence="3">cv. CVL-1</strain>
        <tissue evidence="2">Whole seedling</tissue>
    </source>
</reference>
<accession>A0A1R3HBZ6</accession>